<evidence type="ECO:0000313" key="2">
    <source>
        <dbReference type="EMBL" id="ETO21845.1"/>
    </source>
</evidence>
<feature type="transmembrane region" description="Helical" evidence="1">
    <location>
        <begin position="76"/>
        <end position="98"/>
    </location>
</feature>
<evidence type="ECO:0000313" key="3">
    <source>
        <dbReference type="Proteomes" id="UP000023152"/>
    </source>
</evidence>
<keyword evidence="3" id="KW-1185">Reference proteome</keyword>
<evidence type="ECO:0000256" key="1">
    <source>
        <dbReference type="SAM" id="Phobius"/>
    </source>
</evidence>
<name>X6N6E0_RETFI</name>
<feature type="transmembrane region" description="Helical" evidence="1">
    <location>
        <begin position="47"/>
        <end position="70"/>
    </location>
</feature>
<keyword evidence="1" id="KW-0812">Transmembrane</keyword>
<keyword evidence="1" id="KW-1133">Transmembrane helix</keyword>
<dbReference type="EMBL" id="ASPP01011245">
    <property type="protein sequence ID" value="ETO21845.1"/>
    <property type="molecule type" value="Genomic_DNA"/>
</dbReference>
<dbReference type="Proteomes" id="UP000023152">
    <property type="component" value="Unassembled WGS sequence"/>
</dbReference>
<reference evidence="2 3" key="1">
    <citation type="journal article" date="2013" name="Curr. Biol.">
        <title>The Genome of the Foraminiferan Reticulomyxa filosa.</title>
        <authorList>
            <person name="Glockner G."/>
            <person name="Hulsmann N."/>
            <person name="Schleicher M."/>
            <person name="Noegel A.A."/>
            <person name="Eichinger L."/>
            <person name="Gallinger C."/>
            <person name="Pawlowski J."/>
            <person name="Sierra R."/>
            <person name="Euteneuer U."/>
            <person name="Pillet L."/>
            <person name="Moustafa A."/>
            <person name="Platzer M."/>
            <person name="Groth M."/>
            <person name="Szafranski K."/>
            <person name="Schliwa M."/>
        </authorList>
    </citation>
    <scope>NUCLEOTIDE SEQUENCE [LARGE SCALE GENOMIC DNA]</scope>
</reference>
<gene>
    <name evidence="2" type="ORF">RFI_15352</name>
</gene>
<protein>
    <submittedName>
        <fullName evidence="2">Uncharacterized protein</fullName>
    </submittedName>
</protein>
<accession>X6N6E0</accession>
<sequence>MYTFYLINLSKCFCQACSKQTKILKRLHELCSKALEKNFQYPEWMYTVFRTAMILCFFVTFGMCILLLRFGNVNTFLVMGGIFLFMDIGFSSVLTYLFKRKLHQ</sequence>
<dbReference type="AlphaFoldDB" id="X6N6E0"/>
<proteinExistence type="predicted"/>
<comment type="caution">
    <text evidence="2">The sequence shown here is derived from an EMBL/GenBank/DDBJ whole genome shotgun (WGS) entry which is preliminary data.</text>
</comment>
<keyword evidence="1" id="KW-0472">Membrane</keyword>
<organism evidence="2 3">
    <name type="scientific">Reticulomyxa filosa</name>
    <dbReference type="NCBI Taxonomy" id="46433"/>
    <lineage>
        <taxon>Eukaryota</taxon>
        <taxon>Sar</taxon>
        <taxon>Rhizaria</taxon>
        <taxon>Retaria</taxon>
        <taxon>Foraminifera</taxon>
        <taxon>Monothalamids</taxon>
        <taxon>Reticulomyxidae</taxon>
        <taxon>Reticulomyxa</taxon>
    </lineage>
</organism>
<feature type="non-terminal residue" evidence="2">
    <location>
        <position position="104"/>
    </location>
</feature>